<dbReference type="STRING" id="4795.A0A225V0D6"/>
<protein>
    <submittedName>
        <fullName evidence="1">Uncharacterized protein</fullName>
    </submittedName>
</protein>
<dbReference type="AlphaFoldDB" id="A0A225V0D6"/>
<sequence length="77" mass="9192">MTYVARVLGVSVRSIERWYNWFQSRGSVEGVRRKQRASRWPANVYYFVGEYAASYSCFYIDEFRTALEDRCPTLKTF</sequence>
<proteinExistence type="predicted"/>
<accession>A0A225V0D6</accession>
<evidence type="ECO:0000313" key="1">
    <source>
        <dbReference type="EMBL" id="OWY98664.1"/>
    </source>
</evidence>
<reference evidence="2" key="1">
    <citation type="submission" date="2017-03" db="EMBL/GenBank/DDBJ databases">
        <title>Phytopthora megakarya and P. palmivora, two closely related causual agents of cacao black pod achieved similar genome size and gene model numbers by different mechanisms.</title>
        <authorList>
            <person name="Ali S."/>
            <person name="Shao J."/>
            <person name="Larry D.J."/>
            <person name="Kronmiller B."/>
            <person name="Shen D."/>
            <person name="Strem M.D."/>
            <person name="Melnick R.L."/>
            <person name="Guiltinan M.J."/>
            <person name="Tyler B.M."/>
            <person name="Meinhardt L.W."/>
            <person name="Bailey B.A."/>
        </authorList>
    </citation>
    <scope>NUCLEOTIDE SEQUENCE [LARGE SCALE GENOMIC DNA]</scope>
    <source>
        <strain evidence="2">zdho120</strain>
    </source>
</reference>
<dbReference type="Proteomes" id="UP000198211">
    <property type="component" value="Unassembled WGS sequence"/>
</dbReference>
<dbReference type="EMBL" id="NBNE01009189">
    <property type="protein sequence ID" value="OWY98664.1"/>
    <property type="molecule type" value="Genomic_DNA"/>
</dbReference>
<evidence type="ECO:0000313" key="2">
    <source>
        <dbReference type="Proteomes" id="UP000198211"/>
    </source>
</evidence>
<comment type="caution">
    <text evidence="1">The sequence shown here is derived from an EMBL/GenBank/DDBJ whole genome shotgun (WGS) entry which is preliminary data.</text>
</comment>
<name>A0A225V0D6_9STRA</name>
<dbReference type="OrthoDB" id="10498703at2759"/>
<gene>
    <name evidence="1" type="ORF">PHMEG_00030514</name>
</gene>
<organism evidence="1 2">
    <name type="scientific">Phytophthora megakarya</name>
    <dbReference type="NCBI Taxonomy" id="4795"/>
    <lineage>
        <taxon>Eukaryota</taxon>
        <taxon>Sar</taxon>
        <taxon>Stramenopiles</taxon>
        <taxon>Oomycota</taxon>
        <taxon>Peronosporomycetes</taxon>
        <taxon>Peronosporales</taxon>
        <taxon>Peronosporaceae</taxon>
        <taxon>Phytophthora</taxon>
    </lineage>
</organism>
<keyword evidence="2" id="KW-1185">Reference proteome</keyword>